<evidence type="ECO:0000256" key="4">
    <source>
        <dbReference type="SAM" id="SignalP"/>
    </source>
</evidence>
<dbReference type="Pfam" id="PF07715">
    <property type="entry name" value="Plug"/>
    <property type="match status" value="1"/>
</dbReference>
<dbReference type="Gene3D" id="2.170.130.10">
    <property type="entry name" value="TonB-dependent receptor, plug domain"/>
    <property type="match status" value="1"/>
</dbReference>
<dbReference type="GO" id="GO:0009279">
    <property type="term" value="C:cell outer membrane"/>
    <property type="evidence" value="ECO:0007669"/>
    <property type="project" value="UniProtKB-SubCell"/>
</dbReference>
<dbReference type="PANTHER" id="PTHR40980:SF4">
    <property type="entry name" value="TONB-DEPENDENT RECEPTOR-LIKE BETA-BARREL DOMAIN-CONTAINING PROTEIN"/>
    <property type="match status" value="1"/>
</dbReference>
<evidence type="ECO:0000259" key="6">
    <source>
        <dbReference type="Pfam" id="PF14905"/>
    </source>
</evidence>
<dbReference type="InterPro" id="IPR036942">
    <property type="entry name" value="Beta-barrel_TonB_sf"/>
</dbReference>
<feature type="domain" description="Outer membrane protein beta-barrel" evidence="6">
    <location>
        <begin position="386"/>
        <end position="788"/>
    </location>
</feature>
<dbReference type="OrthoDB" id="8764943at2"/>
<dbReference type="Gene3D" id="2.40.170.20">
    <property type="entry name" value="TonB-dependent receptor, beta-barrel domain"/>
    <property type="match status" value="1"/>
</dbReference>
<gene>
    <name evidence="7" type="ORF">FRY74_01710</name>
</gene>
<comment type="subcellular location">
    <subcellularLocation>
        <location evidence="1">Cell outer membrane</location>
    </subcellularLocation>
</comment>
<dbReference type="SUPFAM" id="SSF56935">
    <property type="entry name" value="Porins"/>
    <property type="match status" value="1"/>
</dbReference>
<dbReference type="Pfam" id="PF13715">
    <property type="entry name" value="CarbopepD_reg_2"/>
    <property type="match status" value="1"/>
</dbReference>
<protein>
    <submittedName>
        <fullName evidence="7">TonB-dependent receptor</fullName>
    </submittedName>
</protein>
<dbReference type="InterPro" id="IPR012910">
    <property type="entry name" value="Plug_dom"/>
</dbReference>
<dbReference type="AlphaFoldDB" id="A0A5C6RZX9"/>
<evidence type="ECO:0000259" key="5">
    <source>
        <dbReference type="Pfam" id="PF07715"/>
    </source>
</evidence>
<evidence type="ECO:0000313" key="7">
    <source>
        <dbReference type="EMBL" id="TXB66922.1"/>
    </source>
</evidence>
<evidence type="ECO:0000256" key="2">
    <source>
        <dbReference type="ARBA" id="ARBA00023136"/>
    </source>
</evidence>
<dbReference type="InterPro" id="IPR008969">
    <property type="entry name" value="CarboxyPept-like_regulatory"/>
</dbReference>
<comment type="caution">
    <text evidence="7">The sequence shown here is derived from an EMBL/GenBank/DDBJ whole genome shotgun (WGS) entry which is preliminary data.</text>
</comment>
<keyword evidence="2" id="KW-0472">Membrane</keyword>
<dbReference type="PANTHER" id="PTHR40980">
    <property type="entry name" value="PLUG DOMAIN-CONTAINING PROTEIN"/>
    <property type="match status" value="1"/>
</dbReference>
<reference evidence="7 8" key="1">
    <citation type="submission" date="2019-08" db="EMBL/GenBank/DDBJ databases">
        <title>Genome of Vicingus serpentipes NCIMB 15042.</title>
        <authorList>
            <person name="Bowman J.P."/>
        </authorList>
    </citation>
    <scope>NUCLEOTIDE SEQUENCE [LARGE SCALE GENOMIC DNA]</scope>
    <source>
        <strain evidence="7 8">NCIMB 15042</strain>
    </source>
</reference>
<dbReference type="InterPro" id="IPR037066">
    <property type="entry name" value="Plug_dom_sf"/>
</dbReference>
<keyword evidence="4" id="KW-0732">Signal</keyword>
<name>A0A5C6RZX9_9FLAO</name>
<dbReference type="InterPro" id="IPR041700">
    <property type="entry name" value="OMP_b-brl_3"/>
</dbReference>
<keyword evidence="7" id="KW-0675">Receptor</keyword>
<dbReference type="Proteomes" id="UP000321721">
    <property type="component" value="Unassembled WGS sequence"/>
</dbReference>
<evidence type="ECO:0000256" key="3">
    <source>
        <dbReference type="ARBA" id="ARBA00023237"/>
    </source>
</evidence>
<keyword evidence="8" id="KW-1185">Reference proteome</keyword>
<dbReference type="SUPFAM" id="SSF49464">
    <property type="entry name" value="Carboxypeptidase regulatory domain-like"/>
    <property type="match status" value="1"/>
</dbReference>
<feature type="signal peptide" evidence="4">
    <location>
        <begin position="1"/>
        <end position="19"/>
    </location>
</feature>
<feature type="chain" id="PRO_5023039619" evidence="4">
    <location>
        <begin position="20"/>
        <end position="811"/>
    </location>
</feature>
<evidence type="ECO:0000256" key="1">
    <source>
        <dbReference type="ARBA" id="ARBA00004442"/>
    </source>
</evidence>
<dbReference type="EMBL" id="VOOS01000001">
    <property type="protein sequence ID" value="TXB66922.1"/>
    <property type="molecule type" value="Genomic_DNA"/>
</dbReference>
<keyword evidence="3" id="KW-0998">Cell outer membrane</keyword>
<dbReference type="RefSeq" id="WP_147097990.1">
    <property type="nucleotide sequence ID" value="NZ_VOOS01000001.1"/>
</dbReference>
<accession>A0A5C6RZX9</accession>
<evidence type="ECO:0000313" key="8">
    <source>
        <dbReference type="Proteomes" id="UP000321721"/>
    </source>
</evidence>
<sequence>MKYFITLFFSFLFFFCAFSQKPNKPNGQGKPSTTYKLLGQIIDDKGEPLPYVAVALFHVKDSSYAKGTATEMNGKFSMDIPSGNYYAKISFLSFEDKIVNNIQVKNQDLDLKKIQLKPSMLNIDEFEFVEEKKLMELDLDKRVFNVDKDITNQGANASEILDNVPSVAVDVEGNVSLRGSENVRILINGKPSGLTGISTADALKQLQGNQIEKVEVITNPSSRYDAEGEVGIINIILKRDRREGINGVVNVDVGYPSNYGGGFNLTLKSKNFNVFTGYGINYRNSPGSSKSIQDFTYPDTSFSYTSNTTMERLSLNHNFRLGTEVFLNPYNSFVVSGQYTFGDGDNENDLEYADFNNLGINTQKLTRLEIEGKDRSSYDISFNYRKTFKQKDRLLTFDIQQSENIDNESSTISQKNQFDAFQNLEQRAYNDEGAVNWLFQTDYIHPIFKGKIEFGLKAMLREVIDDYGVEQFNDTISNWEFIEGFKNRVIYNENISAGYLMFGNKMNKFSYQLGVRAEYSEVKSNFVTTNEVNNRNYLNLFPSTHFSYELNKDNSLQVGYSRRIQRPRHWWLLPFFSFNDSRSVFTGNPNLNPEFTDSYEIGHLKYWEKGSILSSVYYRYTTNVIERITFSDEEGITRRLPLNIGITNSYGTEFSGSYKMAKWWDLRGSFNFYREITDGEYDGVEYNSDALVWSTRLNSKWAIKKKLNIQASFNYNAPQNSPQGKTLARYSLDIGASMDVLKGNGTISLNAKDIFNTRMRRSIAYGENFTSESEMQWRSRFVRLSFTYRINQKKKRGDDKNFNFDDGGGEG</sequence>
<dbReference type="Pfam" id="PF14905">
    <property type="entry name" value="OMP_b-brl_3"/>
    <property type="match status" value="1"/>
</dbReference>
<dbReference type="Gene3D" id="2.60.40.1120">
    <property type="entry name" value="Carboxypeptidase-like, regulatory domain"/>
    <property type="match status" value="1"/>
</dbReference>
<organism evidence="7 8">
    <name type="scientific">Vicingus serpentipes</name>
    <dbReference type="NCBI Taxonomy" id="1926625"/>
    <lineage>
        <taxon>Bacteria</taxon>
        <taxon>Pseudomonadati</taxon>
        <taxon>Bacteroidota</taxon>
        <taxon>Flavobacteriia</taxon>
        <taxon>Flavobacteriales</taxon>
        <taxon>Vicingaceae</taxon>
        <taxon>Vicingus</taxon>
    </lineage>
</organism>
<feature type="domain" description="TonB-dependent receptor plug" evidence="5">
    <location>
        <begin position="149"/>
        <end position="227"/>
    </location>
</feature>
<proteinExistence type="predicted"/>